<dbReference type="AlphaFoldDB" id="A0A1S8CU05"/>
<dbReference type="OrthoDB" id="9814284at2"/>
<dbReference type="Proteomes" id="UP000192132">
    <property type="component" value="Unassembled WGS sequence"/>
</dbReference>
<accession>A0A1S8CU05</accession>
<dbReference type="STRING" id="1907941.BKE30_08150"/>
<dbReference type="EMBL" id="MLCN01000022">
    <property type="protein sequence ID" value="ONG39758.1"/>
    <property type="molecule type" value="Genomic_DNA"/>
</dbReference>
<evidence type="ECO:0000313" key="2">
    <source>
        <dbReference type="Proteomes" id="UP000192132"/>
    </source>
</evidence>
<comment type="caution">
    <text evidence="1">The sequence shown here is derived from an EMBL/GenBank/DDBJ whole genome shotgun (WGS) entry which is preliminary data.</text>
</comment>
<protein>
    <recommendedName>
        <fullName evidence="3">DUF466 domain-containing protein</fullName>
    </recommendedName>
</protein>
<evidence type="ECO:0000313" key="1">
    <source>
        <dbReference type="EMBL" id="ONG39758.1"/>
    </source>
</evidence>
<organism evidence="1 2">
    <name type="scientific">Alkanindiges hydrocarboniclasticus</name>
    <dbReference type="NCBI Taxonomy" id="1907941"/>
    <lineage>
        <taxon>Bacteria</taxon>
        <taxon>Pseudomonadati</taxon>
        <taxon>Pseudomonadota</taxon>
        <taxon>Gammaproteobacteria</taxon>
        <taxon>Moraxellales</taxon>
        <taxon>Moraxellaceae</taxon>
        <taxon>Alkanindiges</taxon>
    </lineage>
</organism>
<dbReference type="PANTHER" id="PTHR38453:SF1">
    <property type="entry name" value="CYTOPLASMIC PROTEIN"/>
    <property type="match status" value="1"/>
</dbReference>
<keyword evidence="2" id="KW-1185">Reference proteome</keyword>
<dbReference type="RefSeq" id="WP_083698501.1">
    <property type="nucleotide sequence ID" value="NZ_MLCN01000022.1"/>
</dbReference>
<proteinExistence type="predicted"/>
<dbReference type="Pfam" id="PF04328">
    <property type="entry name" value="Sel_put"/>
    <property type="match status" value="1"/>
</dbReference>
<sequence length="119" mass="13938">MSSHQFKRVPFTNPAITNSTVNRLSIHRVLPVDAKPADHKLLSLRNRKVLYWQNRLKLLVTRLAQSFRLMVGVHDYQSYVQHMQQHHPQLQVMTEKQFHRHCLEARYPSQGGKVGKCPC</sequence>
<gene>
    <name evidence="1" type="ORF">BKE30_08150</name>
</gene>
<dbReference type="InterPro" id="IPR007423">
    <property type="entry name" value="Sel_put"/>
</dbReference>
<reference evidence="1 2" key="1">
    <citation type="submission" date="2016-10" db="EMBL/GenBank/DDBJ databases">
        <title>Draft Genome sequence of Alkanindiges sp. strain H1.</title>
        <authorList>
            <person name="Subhash Y."/>
            <person name="Lee S."/>
        </authorList>
    </citation>
    <scope>NUCLEOTIDE SEQUENCE [LARGE SCALE GENOMIC DNA]</scope>
    <source>
        <strain evidence="1 2">H1</strain>
    </source>
</reference>
<evidence type="ECO:0008006" key="3">
    <source>
        <dbReference type="Google" id="ProtNLM"/>
    </source>
</evidence>
<name>A0A1S8CU05_9GAMM</name>
<dbReference type="PANTHER" id="PTHR38453">
    <property type="entry name" value="CYTOPLASMIC PROTEIN-RELATED"/>
    <property type="match status" value="1"/>
</dbReference>